<dbReference type="PANTHER" id="PTHR34308">
    <property type="entry name" value="COBALAMIN BIOSYNTHESIS PROTEIN CBIB"/>
    <property type="match status" value="1"/>
</dbReference>
<dbReference type="GO" id="GO:0005886">
    <property type="term" value="C:plasma membrane"/>
    <property type="evidence" value="ECO:0007669"/>
    <property type="project" value="UniProtKB-SubCell"/>
</dbReference>
<dbReference type="STRING" id="1903952.BIT28_01595"/>
<dbReference type="EMBL" id="MJIL01000048">
    <property type="protein sequence ID" value="OLQ79971.1"/>
    <property type="molecule type" value="Genomic_DNA"/>
</dbReference>
<gene>
    <name evidence="10" type="ORF">BIT28_01595</name>
</gene>
<feature type="transmembrane region" description="Helical" evidence="9">
    <location>
        <begin position="160"/>
        <end position="182"/>
    </location>
</feature>
<dbReference type="OrthoDB" id="5586491at2"/>
<feature type="transmembrane region" description="Helical" evidence="9">
    <location>
        <begin position="7"/>
        <end position="27"/>
    </location>
</feature>
<keyword evidence="7 9" id="KW-1133">Transmembrane helix</keyword>
<evidence type="ECO:0000256" key="7">
    <source>
        <dbReference type="ARBA" id="ARBA00022989"/>
    </source>
</evidence>
<organism evidence="10 11">
    <name type="scientific">Photobacterium proteolyticum</name>
    <dbReference type="NCBI Taxonomy" id="1903952"/>
    <lineage>
        <taxon>Bacteria</taxon>
        <taxon>Pseudomonadati</taxon>
        <taxon>Pseudomonadota</taxon>
        <taxon>Gammaproteobacteria</taxon>
        <taxon>Vibrionales</taxon>
        <taxon>Vibrionaceae</taxon>
        <taxon>Photobacterium</taxon>
    </lineage>
</organism>
<dbReference type="GO" id="GO:0048472">
    <property type="term" value="F:threonine-phosphate decarboxylase activity"/>
    <property type="evidence" value="ECO:0007669"/>
    <property type="project" value="InterPro"/>
</dbReference>
<feature type="transmembrane region" description="Helical" evidence="9">
    <location>
        <begin position="70"/>
        <end position="101"/>
    </location>
</feature>
<dbReference type="Proteomes" id="UP000186905">
    <property type="component" value="Unassembled WGS sequence"/>
</dbReference>
<keyword evidence="11" id="KW-1185">Reference proteome</keyword>
<dbReference type="NCBIfam" id="NF006476">
    <property type="entry name" value="PRK08878.1"/>
    <property type="match status" value="1"/>
</dbReference>
<reference evidence="10 11" key="1">
    <citation type="submission" date="2016-09" db="EMBL/GenBank/DDBJ databases">
        <title>Photobacterium proteolyticum sp. nov. a protease producing bacterium isolated from ocean sediments of Laizhou Bay.</title>
        <authorList>
            <person name="Li Y."/>
        </authorList>
    </citation>
    <scope>NUCLEOTIDE SEQUENCE [LARGE SCALE GENOMIC DNA]</scope>
    <source>
        <strain evidence="10 11">13-12</strain>
    </source>
</reference>
<keyword evidence="6 9" id="KW-0812">Transmembrane</keyword>
<evidence type="ECO:0000256" key="1">
    <source>
        <dbReference type="ARBA" id="ARBA00004651"/>
    </source>
</evidence>
<comment type="caution">
    <text evidence="10">The sequence shown here is derived from an EMBL/GenBank/DDBJ whole genome shotgun (WGS) entry which is preliminary data.</text>
</comment>
<evidence type="ECO:0000313" key="10">
    <source>
        <dbReference type="EMBL" id="OLQ79971.1"/>
    </source>
</evidence>
<comment type="subcellular location">
    <subcellularLocation>
        <location evidence="1">Cell membrane</location>
        <topology evidence="1">Multi-pass membrane protein</topology>
    </subcellularLocation>
</comment>
<feature type="transmembrane region" description="Helical" evidence="9">
    <location>
        <begin position="202"/>
        <end position="224"/>
    </location>
</feature>
<evidence type="ECO:0000256" key="9">
    <source>
        <dbReference type="SAM" id="Phobius"/>
    </source>
</evidence>
<proteinExistence type="inferred from homology"/>
<name>A0A1Q9GXR8_9GAMM</name>
<feature type="transmembrane region" description="Helical" evidence="9">
    <location>
        <begin position="300"/>
        <end position="317"/>
    </location>
</feature>
<keyword evidence="4" id="KW-1003">Cell membrane</keyword>
<dbReference type="Pfam" id="PF03186">
    <property type="entry name" value="CobD_Cbib"/>
    <property type="match status" value="1"/>
</dbReference>
<comment type="similarity">
    <text evidence="3">Belongs to the CobD/CbiB family.</text>
</comment>
<evidence type="ECO:0000256" key="2">
    <source>
        <dbReference type="ARBA" id="ARBA00004953"/>
    </source>
</evidence>
<evidence type="ECO:0000256" key="6">
    <source>
        <dbReference type="ARBA" id="ARBA00022692"/>
    </source>
</evidence>
<comment type="pathway">
    <text evidence="2">Cofactor biosynthesis; adenosylcobalamin biosynthesis.</text>
</comment>
<keyword evidence="5" id="KW-0169">Cobalamin biosynthesis</keyword>
<dbReference type="PANTHER" id="PTHR34308:SF1">
    <property type="entry name" value="COBALAMIN BIOSYNTHESIS PROTEIN CBIB"/>
    <property type="match status" value="1"/>
</dbReference>
<keyword evidence="8 9" id="KW-0472">Membrane</keyword>
<dbReference type="UniPathway" id="UPA00148"/>
<dbReference type="InterPro" id="IPR004485">
    <property type="entry name" value="Cobalamin_biosynth_CobD/CbiB"/>
</dbReference>
<evidence type="ECO:0000313" key="11">
    <source>
        <dbReference type="Proteomes" id="UP000186905"/>
    </source>
</evidence>
<accession>A0A1Q9GXR8</accession>
<dbReference type="AlphaFoldDB" id="A0A1Q9GXR8"/>
<evidence type="ECO:0000256" key="3">
    <source>
        <dbReference type="ARBA" id="ARBA00006263"/>
    </source>
</evidence>
<dbReference type="GO" id="GO:0009236">
    <property type="term" value="P:cobalamin biosynthetic process"/>
    <property type="evidence" value="ECO:0007669"/>
    <property type="project" value="UniProtKB-UniPathway"/>
</dbReference>
<protein>
    <submittedName>
        <fullName evidence="10">Adenosylcobinamide-phosphate synthase</fullName>
    </submittedName>
</protein>
<evidence type="ECO:0000256" key="8">
    <source>
        <dbReference type="ARBA" id="ARBA00023136"/>
    </source>
</evidence>
<sequence>MTEALALLLDNSSLLVLWGALAMHWLLPIPAQLHPLHIWQQLAIVIADKVNKPDESRKQQLLSGTLAWSLMWLTVLILLVALYQLVWIESMFHLVLLWLALDWRSTAKLSKRFTRAYSQEDKAACRQLLETPLNRETRNLSLLGLGKAGAETQLLAYGRLVAGVLFWYALAGGIGALMYRLAVSLARVWSPSRQHFHTFGLPAIRILATLDIIPLRIFALLFCLGHNGKAALQGIIQQGENWLLPGPGWLLAATGHKLSLSLGGPAIYGNRKMERPRLGGKIAPAAFHLAQIDKIANNRLLAWVAIQSVLIVIFQGVL</sequence>
<dbReference type="RefSeq" id="WP_075762588.1">
    <property type="nucleotide sequence ID" value="NZ_MJIL01000048.1"/>
</dbReference>
<evidence type="ECO:0000256" key="5">
    <source>
        <dbReference type="ARBA" id="ARBA00022573"/>
    </source>
</evidence>
<evidence type="ECO:0000256" key="4">
    <source>
        <dbReference type="ARBA" id="ARBA00022475"/>
    </source>
</evidence>